<dbReference type="EMBL" id="UGHX01000002">
    <property type="protein sequence ID" value="STP14253.1"/>
    <property type="molecule type" value="Genomic_DNA"/>
</dbReference>
<gene>
    <name evidence="1" type="ORF">NCTC12219_00944</name>
    <name evidence="2" type="ORF">NCTC12219_01800</name>
    <name evidence="3" type="ORF">NCTC12219_01889</name>
</gene>
<dbReference type="EMBL" id="UGHX01000004">
    <property type="protein sequence ID" value="STP14342.1"/>
    <property type="molecule type" value="Genomic_DNA"/>
</dbReference>
<evidence type="ECO:0000313" key="2">
    <source>
        <dbReference type="EMBL" id="STP14253.1"/>
    </source>
</evidence>
<name>A0A377JSU0_9HELI</name>
<organism evidence="1 4">
    <name type="scientific">Helicobacter cinaedi</name>
    <dbReference type="NCBI Taxonomy" id="213"/>
    <lineage>
        <taxon>Bacteria</taxon>
        <taxon>Pseudomonadati</taxon>
        <taxon>Campylobacterota</taxon>
        <taxon>Epsilonproteobacteria</taxon>
        <taxon>Campylobacterales</taxon>
        <taxon>Helicobacteraceae</taxon>
        <taxon>Helicobacter</taxon>
    </lineage>
</organism>
<proteinExistence type="predicted"/>
<dbReference type="AlphaFoldDB" id="A0A377JSU0"/>
<dbReference type="RefSeq" id="WP_115721763.1">
    <property type="nucleotide sequence ID" value="NZ_UGHX01000001.1"/>
</dbReference>
<protein>
    <submittedName>
        <fullName evidence="1">Uncharacterized protein</fullName>
    </submittedName>
</protein>
<dbReference type="Proteomes" id="UP000255103">
    <property type="component" value="Unassembled WGS sequence"/>
</dbReference>
<evidence type="ECO:0000313" key="4">
    <source>
        <dbReference type="Proteomes" id="UP000255103"/>
    </source>
</evidence>
<accession>A0A377JSU0</accession>
<reference evidence="1 4" key="1">
    <citation type="submission" date="2018-06" db="EMBL/GenBank/DDBJ databases">
        <authorList>
            <consortium name="Pathogen Informatics"/>
            <person name="Doyle S."/>
        </authorList>
    </citation>
    <scope>NUCLEOTIDE SEQUENCE [LARGE SCALE GENOMIC DNA]</scope>
    <source>
        <strain evidence="1 4">NCTC12219</strain>
    </source>
</reference>
<evidence type="ECO:0000313" key="1">
    <source>
        <dbReference type="EMBL" id="STP11061.1"/>
    </source>
</evidence>
<evidence type="ECO:0000313" key="3">
    <source>
        <dbReference type="EMBL" id="STP14342.1"/>
    </source>
</evidence>
<dbReference type="EMBL" id="UGHX01000001">
    <property type="protein sequence ID" value="STP11061.1"/>
    <property type="molecule type" value="Genomic_DNA"/>
</dbReference>
<sequence>MKKLRVKEHSTSFYLELEILAKLDAIAKFYNVSRSQVVQSMLDFKRKGGNNEAWNLSQKIYKPKKAKEIHPLKNRKRLYKKAIQKRAFKQECLFNPMYSKWYRDDTQYEFISQ</sequence>